<evidence type="ECO:0000313" key="3">
    <source>
        <dbReference type="EMBL" id="KAK3803527.1"/>
    </source>
</evidence>
<dbReference type="EMBL" id="JAWDGP010000116">
    <property type="protein sequence ID" value="KAK3803527.1"/>
    <property type="molecule type" value="Genomic_DNA"/>
</dbReference>
<feature type="region of interest" description="Disordered" evidence="2">
    <location>
        <begin position="316"/>
        <end position="351"/>
    </location>
</feature>
<dbReference type="Proteomes" id="UP001283361">
    <property type="component" value="Unassembled WGS sequence"/>
</dbReference>
<evidence type="ECO:0000256" key="2">
    <source>
        <dbReference type="SAM" id="MobiDB-lite"/>
    </source>
</evidence>
<keyword evidence="1" id="KW-0175">Coiled coil</keyword>
<gene>
    <name evidence="3" type="ORF">RRG08_007625</name>
</gene>
<proteinExistence type="predicted"/>
<accession>A0AAE1BC97</accession>
<feature type="compositionally biased region" description="Basic residues" evidence="2">
    <location>
        <begin position="316"/>
        <end position="329"/>
    </location>
</feature>
<reference evidence="3" key="1">
    <citation type="journal article" date="2023" name="G3 (Bethesda)">
        <title>A reference genome for the long-term kleptoplast-retaining sea slug Elysia crispata morphotype clarki.</title>
        <authorList>
            <person name="Eastman K.E."/>
            <person name="Pendleton A.L."/>
            <person name="Shaikh M.A."/>
            <person name="Suttiyut T."/>
            <person name="Ogas R."/>
            <person name="Tomko P."/>
            <person name="Gavelis G."/>
            <person name="Widhalm J.R."/>
            <person name="Wisecaver J.H."/>
        </authorList>
    </citation>
    <scope>NUCLEOTIDE SEQUENCE</scope>
    <source>
        <strain evidence="3">ECLA1</strain>
    </source>
</reference>
<organism evidence="3 4">
    <name type="scientific">Elysia crispata</name>
    <name type="common">lettuce slug</name>
    <dbReference type="NCBI Taxonomy" id="231223"/>
    <lineage>
        <taxon>Eukaryota</taxon>
        <taxon>Metazoa</taxon>
        <taxon>Spiralia</taxon>
        <taxon>Lophotrochozoa</taxon>
        <taxon>Mollusca</taxon>
        <taxon>Gastropoda</taxon>
        <taxon>Heterobranchia</taxon>
        <taxon>Euthyneura</taxon>
        <taxon>Panpulmonata</taxon>
        <taxon>Sacoglossa</taxon>
        <taxon>Placobranchoidea</taxon>
        <taxon>Plakobranchidae</taxon>
        <taxon>Elysia</taxon>
    </lineage>
</organism>
<sequence length="914" mass="103405">METFRPARGPKKVLRYSNNQYGDPKVKKILEDRARTVLNSSPEPRHAILVDRLIIDMAEKERVGLTFNRTVTESMADRWHDLECLNARFLQDVVNMEEQIKEDIFKCEREMDAFIANRTQVLTLASNFEQMAGLVMHVCFYNTVLTTKIESLKNSYIFLQRCTEPLGFSHPTQIIDRYESLRNIFEELFNEFEQRSNVLNRLQEEYNSIVEKTIKQNMVKYTKMADLNDDLKRLKNENVELEKFLASKLEVTSKVGVIIYKVKISIFQIYSRMLQYRGLEAVETESGAQLEKVKAHIKTIEAVIQIVQDQIMNSIRKHKGKSGRSRHTSTKSFLTELERGGSYGSESSLNSPANAGEFDSFFDLIKSRSDLKEVERGLSSASGSNTFATSYYKKKNIKRRTRSLEMKRTASAKSQEKMQMDESDVAGNLVDTTNNKNAVLDKSNSSKIEKNKVDQNEFRASSKAGATRNRITVPGKRQSVEGFITFGSEQNYIHNANKGHETAPFAKGNTASFSLGYQQNDLLSREQKSRLSKSCSAEIGIDSHQAKSRTRKKTPVHSEEYSIMLSDRSPIDVVKIENSTQDLQAKTLKKSISTEGFCLGKDKIPGKSLANVHHSKIPSITKLTPGFQPTNTFRTSEDLYRCPEISSCPGNETEFKVFPNKRPAFNITHPSPLALSEKVQNGCKIRCGKKTKGGGKAFSTQESIKDLDSNVHRCSTKRVAAVKPCVTFRKSYIKDNTLPSPQLGWMNKQYMSAMKHLGLKEGKIKADEKNEKGSTDDKHSNTIKNISLESVDKIPAKHYPNQSGRTSSLSVQTAEQISTKNMLRFAGSNTEKVSLSRTISLPKLSQTSQVFQSKVLDPRNKPSTFFRLRKMKPQRLLGELCARRRTLRDNCLNILAQVNLHSQRAQDMGKGEGQ</sequence>
<protein>
    <submittedName>
        <fullName evidence="3">Uncharacterized protein</fullName>
    </submittedName>
</protein>
<name>A0AAE1BC97_9GAST</name>
<dbReference type="AlphaFoldDB" id="A0AAE1BC97"/>
<evidence type="ECO:0000313" key="4">
    <source>
        <dbReference type="Proteomes" id="UP001283361"/>
    </source>
</evidence>
<keyword evidence="4" id="KW-1185">Reference proteome</keyword>
<evidence type="ECO:0000256" key="1">
    <source>
        <dbReference type="SAM" id="Coils"/>
    </source>
</evidence>
<comment type="caution">
    <text evidence="3">The sequence shown here is derived from an EMBL/GenBank/DDBJ whole genome shotgun (WGS) entry which is preliminary data.</text>
</comment>
<feature type="coiled-coil region" evidence="1">
    <location>
        <begin position="185"/>
        <end position="244"/>
    </location>
</feature>